<evidence type="ECO:0000259" key="4">
    <source>
        <dbReference type="Pfam" id="PF01775"/>
    </source>
</evidence>
<dbReference type="InterPro" id="IPR028877">
    <property type="entry name" value="Ribosomal_eL20"/>
</dbReference>
<evidence type="ECO:0000256" key="1">
    <source>
        <dbReference type="ARBA" id="ARBA00022980"/>
    </source>
</evidence>
<dbReference type="HAMAP" id="MF_00273">
    <property type="entry name" value="Ribosomal_eL20"/>
    <property type="match status" value="1"/>
</dbReference>
<evidence type="ECO:0000313" key="5">
    <source>
        <dbReference type="EMBL" id="APH39947.1"/>
    </source>
</evidence>
<comment type="subunit">
    <text evidence="3">Part of the 50S ribosomal subunit. Binds 23S rRNA.</text>
</comment>
<dbReference type="RefSeq" id="WP_013037654.1">
    <property type="nucleotide sequence ID" value="NZ_CP017921.1"/>
</dbReference>
<sequence length="58" mass="6640">MSDFVVKGTFKAGHIWEKFTKNVESQNEKNAVEKVYSLFGSKNGIKRYLIKIDSVEEA</sequence>
<dbReference type="EMBL" id="FNMU01000003">
    <property type="protein sequence ID" value="SDW48587.1"/>
    <property type="molecule type" value="Genomic_DNA"/>
</dbReference>
<feature type="domain" description="Large ribosomal subunit protein eL20" evidence="4">
    <location>
        <begin position="1"/>
        <end position="56"/>
    </location>
</feature>
<comment type="similarity">
    <text evidence="3">Belongs to the eukaryotic ribosomal protein eL20 family.</text>
</comment>
<dbReference type="GO" id="GO:0070180">
    <property type="term" value="F:large ribosomal subunit rRNA binding"/>
    <property type="evidence" value="ECO:0007669"/>
    <property type="project" value="UniProtKB-UniRule"/>
</dbReference>
<evidence type="ECO:0000313" key="7">
    <source>
        <dbReference type="EMBL" id="SDW48587.1"/>
    </source>
</evidence>
<reference evidence="5 8" key="1">
    <citation type="submission" date="2016-10" db="EMBL/GenBank/DDBJ databases">
        <title>Methanohalophilus halophilus.</title>
        <authorList>
            <person name="L'haridon S."/>
        </authorList>
    </citation>
    <scope>NUCLEOTIDE SEQUENCE [LARGE SCALE GENOMIC DNA]</scope>
    <source>
        <strain evidence="5 8">Z-7982</strain>
    </source>
</reference>
<dbReference type="Pfam" id="PF01775">
    <property type="entry name" value="Ribosomal_L18A"/>
    <property type="match status" value="1"/>
</dbReference>
<dbReference type="GO" id="GO:0006412">
    <property type="term" value="P:translation"/>
    <property type="evidence" value="ECO:0007669"/>
    <property type="project" value="UniProtKB-UniRule"/>
</dbReference>
<dbReference type="Proteomes" id="UP000267921">
    <property type="component" value="Unassembled WGS sequence"/>
</dbReference>
<keyword evidence="2 3" id="KW-0687">Ribonucleoprotein</keyword>
<dbReference type="Proteomes" id="UP000198669">
    <property type="component" value="Unassembled WGS sequence"/>
</dbReference>
<dbReference type="InterPro" id="IPR023573">
    <property type="entry name" value="Ribosomal_eL20_dom"/>
</dbReference>
<dbReference type="EMBL" id="CP017921">
    <property type="protein sequence ID" value="APH39947.1"/>
    <property type="molecule type" value="Genomic_DNA"/>
</dbReference>
<dbReference type="Proteomes" id="UP000186879">
    <property type="component" value="Chromosome"/>
</dbReference>
<dbReference type="NCBIfam" id="NF001981">
    <property type="entry name" value="PRK00773.1-1"/>
    <property type="match status" value="1"/>
</dbReference>
<dbReference type="AlphaFoldDB" id="A0A1L3Q4X5"/>
<dbReference type="Gene3D" id="3.10.20.10">
    <property type="match status" value="1"/>
</dbReference>
<evidence type="ECO:0000313" key="9">
    <source>
        <dbReference type="Proteomes" id="UP000198669"/>
    </source>
</evidence>
<evidence type="ECO:0000313" key="8">
    <source>
        <dbReference type="Proteomes" id="UP000186879"/>
    </source>
</evidence>
<accession>A0A1L3Q4X5</accession>
<dbReference type="KEGG" id="mhaz:BHR79_07495"/>
<dbReference type="GO" id="GO:0003735">
    <property type="term" value="F:structural constituent of ribosome"/>
    <property type="evidence" value="ECO:0007669"/>
    <property type="project" value="InterPro"/>
</dbReference>
<dbReference type="EMBL" id="RJJG01000003">
    <property type="protein sequence ID" value="RNI09994.1"/>
    <property type="molecule type" value="Genomic_DNA"/>
</dbReference>
<protein>
    <recommendedName>
        <fullName evidence="3">Large ribosomal subunit protein eL20</fullName>
    </recommendedName>
</protein>
<reference evidence="6 10" key="3">
    <citation type="submission" date="2018-10" db="EMBL/GenBank/DDBJ databases">
        <title>Cultivation of a novel Methanohalophilus strain from Kebrit Deep of the Red Sea and a genomic comparison of members of the genus Methanohalophilus.</title>
        <authorList>
            <person name="Guan Y."/>
            <person name="Ngugi D.K."/>
            <person name="Stingl U."/>
        </authorList>
    </citation>
    <scope>NUCLEOTIDE SEQUENCE [LARGE SCALE GENOMIC DNA]</scope>
    <source>
        <strain evidence="6 10">DSM 3094</strain>
    </source>
</reference>
<keyword evidence="3" id="KW-0694">RNA-binding</keyword>
<dbReference type="GeneID" id="8983375"/>
<dbReference type="SUPFAM" id="SSF160374">
    <property type="entry name" value="RplX-like"/>
    <property type="match status" value="1"/>
</dbReference>
<organism evidence="5 8">
    <name type="scientific">Methanohalophilus halophilus</name>
    <dbReference type="NCBI Taxonomy" id="2177"/>
    <lineage>
        <taxon>Archaea</taxon>
        <taxon>Methanobacteriati</taxon>
        <taxon>Methanobacteriota</taxon>
        <taxon>Stenosarchaea group</taxon>
        <taxon>Methanomicrobia</taxon>
        <taxon>Methanosarcinales</taxon>
        <taxon>Methanosarcinaceae</taxon>
        <taxon>Methanohalophilus</taxon>
    </lineage>
</organism>
<dbReference type="OrthoDB" id="191241at2157"/>
<evidence type="ECO:0000256" key="3">
    <source>
        <dbReference type="HAMAP-Rule" id="MF_00273"/>
    </source>
</evidence>
<evidence type="ECO:0000256" key="2">
    <source>
        <dbReference type="ARBA" id="ARBA00023274"/>
    </source>
</evidence>
<dbReference type="GO" id="GO:1990904">
    <property type="term" value="C:ribonucleoprotein complex"/>
    <property type="evidence" value="ECO:0007669"/>
    <property type="project" value="UniProtKB-KW"/>
</dbReference>
<dbReference type="GO" id="GO:0005840">
    <property type="term" value="C:ribosome"/>
    <property type="evidence" value="ECO:0007669"/>
    <property type="project" value="UniProtKB-KW"/>
</dbReference>
<keyword evidence="3" id="KW-0699">rRNA-binding</keyword>
<keyword evidence="8" id="KW-1185">Reference proteome</keyword>
<evidence type="ECO:0000313" key="6">
    <source>
        <dbReference type="EMBL" id="RNI09994.1"/>
    </source>
</evidence>
<name>A0A1L3Q4X5_9EURY</name>
<gene>
    <name evidence="3" type="primary">rpl18a</name>
    <name evidence="3" type="synonym">rpl20e</name>
    <name evidence="3" type="synonym">rplX</name>
    <name evidence="5" type="ORF">BHR79_07495</name>
    <name evidence="6" type="ORF">EFE40_02725</name>
    <name evidence="7" type="ORF">SAMN04515625_1009</name>
</gene>
<reference evidence="7 9" key="2">
    <citation type="submission" date="2016-10" db="EMBL/GenBank/DDBJ databases">
        <authorList>
            <person name="de Groot N.N."/>
        </authorList>
    </citation>
    <scope>NUCLEOTIDE SEQUENCE [LARGE SCALE GENOMIC DNA]</scope>
    <source>
        <strain evidence="7 9">Z-7982</strain>
    </source>
</reference>
<proteinExistence type="inferred from homology"/>
<keyword evidence="1 3" id="KW-0689">Ribosomal protein</keyword>
<dbReference type="STRING" id="2177.BHR79_07495"/>
<evidence type="ECO:0000313" key="10">
    <source>
        <dbReference type="Proteomes" id="UP000267921"/>
    </source>
</evidence>